<sequence length="103" mass="12076">MKRDPNLIYQILLQIESMENTEENQNLSLEDASTDIIEQHLMMMYEEELITGDLTPHTMNSKPRCIPTGLTRKRYNLLDSIRSEVDSRENERVNTNKMGFVQD</sequence>
<reference evidence="2 3" key="1">
    <citation type="submission" date="2023-01" db="EMBL/GenBank/DDBJ databases">
        <title>Novel diversity within Roseofilum (Cyanobacteria; Desertifilaceae) from marine benthic mats with descriptions of four novel species.</title>
        <authorList>
            <person name="Wang Y."/>
            <person name="Berthold D.E."/>
            <person name="Hu J."/>
            <person name="Lefler F.W."/>
            <person name="Laughinghouse H.D. IV."/>
        </authorList>
    </citation>
    <scope>NUCLEOTIDE SEQUENCE [LARGE SCALE GENOMIC DNA]</scope>
    <source>
        <strain evidence="2 3">BLCC-M154</strain>
    </source>
</reference>
<evidence type="ECO:0000313" key="3">
    <source>
        <dbReference type="Proteomes" id="UP001235303"/>
    </source>
</evidence>
<organism evidence="2 3">
    <name type="scientific">Roseofilum acuticapitatum BLCC-M154</name>
    <dbReference type="NCBI Taxonomy" id="3022444"/>
    <lineage>
        <taxon>Bacteria</taxon>
        <taxon>Bacillati</taxon>
        <taxon>Cyanobacteriota</taxon>
        <taxon>Cyanophyceae</taxon>
        <taxon>Desertifilales</taxon>
        <taxon>Desertifilaceae</taxon>
        <taxon>Roseofilum</taxon>
        <taxon>Roseofilum acuticapitatum</taxon>
    </lineage>
</organism>
<dbReference type="InterPro" id="IPR019650">
    <property type="entry name" value="DUF2513"/>
</dbReference>
<evidence type="ECO:0000313" key="2">
    <source>
        <dbReference type="EMBL" id="MDJ1168907.1"/>
    </source>
</evidence>
<proteinExistence type="predicted"/>
<name>A0ABT7AQS8_9CYAN</name>
<keyword evidence="3" id="KW-1185">Reference proteome</keyword>
<protein>
    <submittedName>
        <fullName evidence="2">DUF2513 domain-containing protein</fullName>
    </submittedName>
</protein>
<feature type="compositionally biased region" description="Basic and acidic residues" evidence="1">
    <location>
        <begin position="84"/>
        <end position="94"/>
    </location>
</feature>
<dbReference type="Pfam" id="PF10711">
    <property type="entry name" value="DUF2513"/>
    <property type="match status" value="1"/>
</dbReference>
<feature type="region of interest" description="Disordered" evidence="1">
    <location>
        <begin position="84"/>
        <end position="103"/>
    </location>
</feature>
<gene>
    <name evidence="2" type="ORF">PMG71_05665</name>
</gene>
<dbReference type="EMBL" id="JAQOSP010000039">
    <property type="protein sequence ID" value="MDJ1168907.1"/>
    <property type="molecule type" value="Genomic_DNA"/>
</dbReference>
<dbReference type="RefSeq" id="WP_283752671.1">
    <property type="nucleotide sequence ID" value="NZ_JAQOSP010000039.1"/>
</dbReference>
<dbReference type="Proteomes" id="UP001235303">
    <property type="component" value="Unassembled WGS sequence"/>
</dbReference>
<evidence type="ECO:0000256" key="1">
    <source>
        <dbReference type="SAM" id="MobiDB-lite"/>
    </source>
</evidence>
<accession>A0ABT7AQS8</accession>
<comment type="caution">
    <text evidence="2">The sequence shown here is derived from an EMBL/GenBank/DDBJ whole genome shotgun (WGS) entry which is preliminary data.</text>
</comment>